<evidence type="ECO:0000256" key="6">
    <source>
        <dbReference type="ARBA" id="ARBA00022989"/>
    </source>
</evidence>
<dbReference type="GO" id="GO:0022857">
    <property type="term" value="F:transmembrane transporter activity"/>
    <property type="evidence" value="ECO:0007669"/>
    <property type="project" value="InterPro"/>
</dbReference>
<dbReference type="Pfam" id="PF02028">
    <property type="entry name" value="BCCT"/>
    <property type="match status" value="1"/>
</dbReference>
<dbReference type="PANTHER" id="PTHR30047:SF7">
    <property type="entry name" value="HIGH-AFFINITY CHOLINE TRANSPORT PROTEIN"/>
    <property type="match status" value="1"/>
</dbReference>
<comment type="similarity">
    <text evidence="2">Belongs to the BCCT transporter (TC 2.A.15) family.</text>
</comment>
<evidence type="ECO:0000256" key="1">
    <source>
        <dbReference type="ARBA" id="ARBA00004651"/>
    </source>
</evidence>
<keyword evidence="7 9" id="KW-0472">Membrane</keyword>
<dbReference type="NCBIfam" id="TIGR00842">
    <property type="entry name" value="bcct"/>
    <property type="match status" value="1"/>
</dbReference>
<keyword evidence="4" id="KW-1003">Cell membrane</keyword>
<accession>A0A2W4LJV8</accession>
<feature type="transmembrane region" description="Helical" evidence="9">
    <location>
        <begin position="40"/>
        <end position="59"/>
    </location>
</feature>
<evidence type="ECO:0000256" key="8">
    <source>
        <dbReference type="SAM" id="MobiDB-lite"/>
    </source>
</evidence>
<feature type="compositionally biased region" description="Low complexity" evidence="8">
    <location>
        <begin position="526"/>
        <end position="538"/>
    </location>
</feature>
<reference evidence="10" key="2">
    <citation type="submission" date="2018-05" db="EMBL/GenBank/DDBJ databases">
        <authorList>
            <person name="Moura L."/>
            <person name="Setubal J.C."/>
        </authorList>
    </citation>
    <scope>NUCLEOTIDE SEQUENCE</scope>
    <source>
        <strain evidence="10">ZC4RG45</strain>
    </source>
</reference>
<reference evidence="10" key="4">
    <citation type="submission" date="2023-08" db="EMBL/GenBank/DDBJ databases">
        <authorList>
            <person name="Guima S.E.S."/>
            <person name="Martins L.F."/>
            <person name="Silva A.M."/>
            <person name="Setubal J.C."/>
        </authorList>
    </citation>
    <scope>NUCLEOTIDE SEQUENCE</scope>
    <source>
        <strain evidence="10">ZC4RG45</strain>
    </source>
</reference>
<evidence type="ECO:0000313" key="12">
    <source>
        <dbReference type="Proteomes" id="UP000249324"/>
    </source>
</evidence>
<feature type="transmembrane region" description="Helical" evidence="9">
    <location>
        <begin position="128"/>
        <end position="151"/>
    </location>
</feature>
<feature type="transmembrane region" description="Helical" evidence="9">
    <location>
        <begin position="478"/>
        <end position="498"/>
    </location>
</feature>
<keyword evidence="6 9" id="KW-1133">Transmembrane helix</keyword>
<sequence length="546" mass="58309">MVLFGSAATVLGIAIVSLVAPEWASTVTSTVVAWVSDAFGWWYFALIAAMLVVVIVICFSRYGNYRLGPDDSRPDYNLFTWTAMLFAAGIGTDVIFYSVAEPVAQYLHPPAGEGGTPEAAREAVTWMLFHYGLSGWALYALIGMALGFFAFRRGLPLAIRSALYPIFGKRIQGRTGDTVDIATVVGTIFGVATSLGIGIALLSVGFSRWLGVSAGTSLQIALIVASVVLATTSAVSGVDKGIRRLSELNVLLSVSLLGYILISGDSAFLFNALVMNLGDYLSQLPGMSFDTLAYRQAEGATLAGDPDTTVTAWMNLWTLFFWAWWIAWAPFVGMFLARISRGRTIRQFILGVMSIPFVYILLWGSVIGNSAIRTVRNGDETLGENTYADPASGFYDFIEQYAGAGILIALVTITGFLFYVTSADSGALVTGNLTSKLPHPMADCAVPVRIFWSVTIGLLTFAMLTVGGENWLVQLTNITVIMSLPFSFVLALIAVGLIKAFRQEARDREAKRAAQELARGPGSGDGAAAVNSGEASAADPAVSQEG</sequence>
<comment type="subcellular location">
    <subcellularLocation>
        <location evidence="1">Cell membrane</location>
        <topology evidence="1">Multi-pass membrane protein</topology>
    </subcellularLocation>
</comment>
<evidence type="ECO:0000256" key="4">
    <source>
        <dbReference type="ARBA" id="ARBA00022475"/>
    </source>
</evidence>
<keyword evidence="5 9" id="KW-0812">Transmembrane</keyword>
<proteinExistence type="inferred from homology"/>
<feature type="transmembrane region" description="Helical" evidence="9">
    <location>
        <begin position="316"/>
        <end position="336"/>
    </location>
</feature>
<feature type="transmembrane region" description="Helical" evidence="9">
    <location>
        <begin position="441"/>
        <end position="466"/>
    </location>
</feature>
<keyword evidence="3" id="KW-0813">Transport</keyword>
<dbReference type="InterPro" id="IPR000060">
    <property type="entry name" value="BCCT_transptr"/>
</dbReference>
<reference evidence="10 12" key="3">
    <citation type="journal article" date="2021" name="BMC Genomics">
        <title>Genome-resolved metagenome and metatranscriptome analyses of thermophilic composting reveal key bacterial players and their metabolic interactions.</title>
        <authorList>
            <person name="Braga L.P.P."/>
            <person name="Pereira R.V."/>
            <person name="Martins L.F."/>
            <person name="Moura L.M.S."/>
            <person name="Sanchez F.B."/>
            <person name="Patane J.S.L."/>
            <person name="da Silva A.M."/>
            <person name="Setubal J.C."/>
        </authorList>
    </citation>
    <scope>NUCLEOTIDE SEQUENCE [LARGE SCALE GENOMIC DNA]</scope>
    <source>
        <strain evidence="10">ZC4RG45</strain>
    </source>
</reference>
<feature type="transmembrane region" description="Helical" evidence="9">
    <location>
        <begin position="401"/>
        <end position="420"/>
    </location>
</feature>
<gene>
    <name evidence="11" type="ORF">DIU77_00505</name>
    <name evidence="10" type="ORF">DIU77_009270</name>
</gene>
<feature type="transmembrane region" description="Helical" evidence="9">
    <location>
        <begin position="79"/>
        <end position="100"/>
    </location>
</feature>
<evidence type="ECO:0000313" key="11">
    <source>
        <dbReference type="EMBL" id="PZN01500.1"/>
    </source>
</evidence>
<dbReference type="AlphaFoldDB" id="A0A2W4LJV8"/>
<feature type="transmembrane region" description="Helical" evidence="9">
    <location>
        <begin position="218"/>
        <end position="238"/>
    </location>
</feature>
<feature type="transmembrane region" description="Helical" evidence="9">
    <location>
        <begin position="250"/>
        <end position="274"/>
    </location>
</feature>
<comment type="caution">
    <text evidence="11">The sequence shown here is derived from an EMBL/GenBank/DDBJ whole genome shotgun (WGS) entry which is preliminary data.</text>
</comment>
<name>A0A2W4LJV8_9PSEU</name>
<evidence type="ECO:0000256" key="2">
    <source>
        <dbReference type="ARBA" id="ARBA00005658"/>
    </source>
</evidence>
<evidence type="ECO:0000256" key="9">
    <source>
        <dbReference type="SAM" id="Phobius"/>
    </source>
</evidence>
<dbReference type="PANTHER" id="PTHR30047">
    <property type="entry name" value="HIGH-AFFINITY CHOLINE TRANSPORT PROTEIN-RELATED"/>
    <property type="match status" value="1"/>
</dbReference>
<evidence type="ECO:0000313" key="10">
    <source>
        <dbReference type="EMBL" id="MFO7192417.1"/>
    </source>
</evidence>
<feature type="transmembrane region" description="Helical" evidence="9">
    <location>
        <begin position="179"/>
        <end position="206"/>
    </location>
</feature>
<dbReference type="GO" id="GO:0005886">
    <property type="term" value="C:plasma membrane"/>
    <property type="evidence" value="ECO:0007669"/>
    <property type="project" value="UniProtKB-SubCell"/>
</dbReference>
<dbReference type="EMBL" id="QGUI01000009">
    <property type="protein sequence ID" value="PZN01500.1"/>
    <property type="molecule type" value="Genomic_DNA"/>
</dbReference>
<evidence type="ECO:0000256" key="7">
    <source>
        <dbReference type="ARBA" id="ARBA00023136"/>
    </source>
</evidence>
<reference evidence="11" key="1">
    <citation type="submission" date="2018-05" db="EMBL/GenBank/DDBJ databases">
        <authorList>
            <person name="Lanie J.A."/>
            <person name="Ng W.-L."/>
            <person name="Kazmierczak K.M."/>
            <person name="Andrzejewski T.M."/>
            <person name="Davidsen T.M."/>
            <person name="Wayne K.J."/>
            <person name="Tettelin H."/>
            <person name="Glass J.I."/>
            <person name="Rusch D."/>
            <person name="Podicherti R."/>
            <person name="Tsui H.-C.T."/>
            <person name="Winkler M.E."/>
        </authorList>
    </citation>
    <scope>NUCLEOTIDE SEQUENCE</scope>
    <source>
        <strain evidence="11">ZC4RG45</strain>
    </source>
</reference>
<organism evidence="11">
    <name type="scientific">Thermocrispum agreste</name>
    <dbReference type="NCBI Taxonomy" id="37925"/>
    <lineage>
        <taxon>Bacteria</taxon>
        <taxon>Bacillati</taxon>
        <taxon>Actinomycetota</taxon>
        <taxon>Actinomycetes</taxon>
        <taxon>Pseudonocardiales</taxon>
        <taxon>Pseudonocardiaceae</taxon>
        <taxon>Thermocrispum</taxon>
    </lineage>
</organism>
<feature type="transmembrane region" description="Helical" evidence="9">
    <location>
        <begin position="348"/>
        <end position="367"/>
    </location>
</feature>
<dbReference type="Proteomes" id="UP000249324">
    <property type="component" value="Unassembled WGS sequence"/>
</dbReference>
<dbReference type="EMBL" id="QGUI02000097">
    <property type="protein sequence ID" value="MFO7192417.1"/>
    <property type="molecule type" value="Genomic_DNA"/>
</dbReference>
<protein>
    <submittedName>
        <fullName evidence="10">BCCT family transporter</fullName>
    </submittedName>
    <submittedName>
        <fullName evidence="11">High-affinity choline transporter BetT</fullName>
    </submittedName>
</protein>
<evidence type="ECO:0000256" key="3">
    <source>
        <dbReference type="ARBA" id="ARBA00022448"/>
    </source>
</evidence>
<evidence type="ECO:0000256" key="5">
    <source>
        <dbReference type="ARBA" id="ARBA00022692"/>
    </source>
</evidence>
<feature type="region of interest" description="Disordered" evidence="8">
    <location>
        <begin position="511"/>
        <end position="546"/>
    </location>
</feature>